<accession>A0ABP0Y7V8</accession>
<dbReference type="Proteomes" id="UP001642487">
    <property type="component" value="Chromosome 2"/>
</dbReference>
<evidence type="ECO:0000313" key="1">
    <source>
        <dbReference type="EMBL" id="CAK9315038.1"/>
    </source>
</evidence>
<reference evidence="1 2" key="1">
    <citation type="submission" date="2024-03" db="EMBL/GenBank/DDBJ databases">
        <authorList>
            <person name="Gkanogiannis A."/>
            <person name="Becerra Lopez-Lavalle L."/>
        </authorList>
    </citation>
    <scope>NUCLEOTIDE SEQUENCE [LARGE SCALE GENOMIC DNA]</scope>
</reference>
<protein>
    <submittedName>
        <fullName evidence="1">Uncharacterized protein</fullName>
    </submittedName>
</protein>
<sequence length="106" mass="11749">MIQSNQAPASTMNTRKFPSQFLFFELSAGLYSEPKSGTTRIRLFLSFVSIPKSIHNPQSLSTHIVQQESDCGLLPISSIFDCPLGFELRGFDFGKEIVVGILFSCV</sequence>
<proteinExistence type="predicted"/>
<gene>
    <name evidence="1" type="ORF">CITCOLO1_LOCUS6818</name>
</gene>
<organism evidence="1 2">
    <name type="scientific">Citrullus colocynthis</name>
    <name type="common">colocynth</name>
    <dbReference type="NCBI Taxonomy" id="252529"/>
    <lineage>
        <taxon>Eukaryota</taxon>
        <taxon>Viridiplantae</taxon>
        <taxon>Streptophyta</taxon>
        <taxon>Embryophyta</taxon>
        <taxon>Tracheophyta</taxon>
        <taxon>Spermatophyta</taxon>
        <taxon>Magnoliopsida</taxon>
        <taxon>eudicotyledons</taxon>
        <taxon>Gunneridae</taxon>
        <taxon>Pentapetalae</taxon>
        <taxon>rosids</taxon>
        <taxon>fabids</taxon>
        <taxon>Cucurbitales</taxon>
        <taxon>Cucurbitaceae</taxon>
        <taxon>Benincaseae</taxon>
        <taxon>Citrullus</taxon>
    </lineage>
</organism>
<name>A0ABP0Y7V8_9ROSI</name>
<keyword evidence="2" id="KW-1185">Reference proteome</keyword>
<dbReference type="EMBL" id="OZ021736">
    <property type="protein sequence ID" value="CAK9315038.1"/>
    <property type="molecule type" value="Genomic_DNA"/>
</dbReference>
<evidence type="ECO:0000313" key="2">
    <source>
        <dbReference type="Proteomes" id="UP001642487"/>
    </source>
</evidence>